<keyword evidence="3" id="KW-0574">Periplasm</keyword>
<dbReference type="PANTHER" id="PTHR43649">
    <property type="entry name" value="ARABINOSE-BINDING PROTEIN-RELATED"/>
    <property type="match status" value="1"/>
</dbReference>
<feature type="signal peptide" evidence="4">
    <location>
        <begin position="1"/>
        <end position="23"/>
    </location>
</feature>
<accession>A0ABT3HAZ7</accession>
<keyword evidence="5" id="KW-0762">Sugar transport</keyword>
<dbReference type="Pfam" id="PF01547">
    <property type="entry name" value="SBP_bac_1"/>
    <property type="match status" value="1"/>
</dbReference>
<gene>
    <name evidence="5" type="ORF">M2319_001897</name>
</gene>
<evidence type="ECO:0000256" key="2">
    <source>
        <dbReference type="ARBA" id="ARBA00008520"/>
    </source>
</evidence>
<reference evidence="6" key="1">
    <citation type="submission" date="2023-07" db="EMBL/GenBank/DDBJ databases">
        <title>Genome sequencing of Purple Non-Sulfur Bacteria from various extreme environments.</title>
        <authorList>
            <person name="Mayer M."/>
        </authorList>
    </citation>
    <scope>NUCLEOTIDE SEQUENCE [LARGE SCALE GENOMIC DNA]</scope>
    <source>
        <strain evidence="6">DSM 17935</strain>
    </source>
</reference>
<evidence type="ECO:0000256" key="4">
    <source>
        <dbReference type="SAM" id="SignalP"/>
    </source>
</evidence>
<proteinExistence type="inferred from homology"/>
<dbReference type="EMBL" id="JAOQNS010000004">
    <property type="protein sequence ID" value="MCW2307566.1"/>
    <property type="molecule type" value="Genomic_DNA"/>
</dbReference>
<keyword evidence="4" id="KW-0732">Signal</keyword>
<keyword evidence="5" id="KW-0813">Transport</keyword>
<dbReference type="Gene3D" id="3.40.190.10">
    <property type="entry name" value="Periplasmic binding protein-like II"/>
    <property type="match status" value="2"/>
</dbReference>
<sequence>MTKQLLMATVAASVVLAAAPAVAETDWDSLLGDHSGKSINMMVVNDPYIEAIRKMESKFEGLTGAEVTTDGFGYDPLHEKEILGCSQQDDQYDVLFIDGIWVGEFVEADCLEPVEDLWGDTDPAIIAWDDFVGSIAGQAQWGGKTYCLPVGAYWQVMHYRKDLFDKAGLKVPETFEETMEAAKFFTNNPDYPGMSGYAMNNRRGAAAGQQYFEWIYSAGGKPWESNYPGSEEPYADQTPLLNSEKSVELVKFFHDMVAYGPPGGEQYQWDDRFNAFAQGKVAMINAWSVRTPGLSDPAKSNIVGKWASAQMPHAKGEKTVPPVGGWIMCLNKHSKNKEAAWDFMRWFASPEIHKEWAMIGGVPSRHSAFQDPEIQEKLPWTKELYTAAKTAWTEGRPRHPLTFEMIDAIGLQVNRAIIGEATPQEAMDTAQEEVTEMLKSEGILK</sequence>
<evidence type="ECO:0000256" key="1">
    <source>
        <dbReference type="ARBA" id="ARBA00004418"/>
    </source>
</evidence>
<evidence type="ECO:0000256" key="3">
    <source>
        <dbReference type="ARBA" id="ARBA00022764"/>
    </source>
</evidence>
<dbReference type="PANTHER" id="PTHR43649:SF12">
    <property type="entry name" value="DIACETYLCHITOBIOSE BINDING PROTEIN DASA"/>
    <property type="match status" value="1"/>
</dbReference>
<dbReference type="InterPro" id="IPR050490">
    <property type="entry name" value="Bact_solute-bd_prot1"/>
</dbReference>
<keyword evidence="6" id="KW-1185">Reference proteome</keyword>
<feature type="chain" id="PRO_5045411148" evidence="4">
    <location>
        <begin position="24"/>
        <end position="445"/>
    </location>
</feature>
<evidence type="ECO:0000313" key="6">
    <source>
        <dbReference type="Proteomes" id="UP001209755"/>
    </source>
</evidence>
<dbReference type="InterPro" id="IPR006059">
    <property type="entry name" value="SBP"/>
</dbReference>
<organism evidence="5 6">
    <name type="scientific">Rhodobium gokarnense</name>
    <dbReference type="NCBI Taxonomy" id="364296"/>
    <lineage>
        <taxon>Bacteria</taxon>
        <taxon>Pseudomonadati</taxon>
        <taxon>Pseudomonadota</taxon>
        <taxon>Alphaproteobacteria</taxon>
        <taxon>Hyphomicrobiales</taxon>
        <taxon>Rhodobiaceae</taxon>
        <taxon>Rhodobium</taxon>
    </lineage>
</organism>
<name>A0ABT3HAZ7_9HYPH</name>
<protein>
    <submittedName>
        <fullName evidence="5">Multiple sugar transport system substrate-binding protein</fullName>
    </submittedName>
</protein>
<comment type="caution">
    <text evidence="5">The sequence shown here is derived from an EMBL/GenBank/DDBJ whole genome shotgun (WGS) entry which is preliminary data.</text>
</comment>
<dbReference type="SUPFAM" id="SSF53850">
    <property type="entry name" value="Periplasmic binding protein-like II"/>
    <property type="match status" value="1"/>
</dbReference>
<comment type="similarity">
    <text evidence="2">Belongs to the bacterial solute-binding protein 1 family.</text>
</comment>
<comment type="subcellular location">
    <subcellularLocation>
        <location evidence="1">Periplasm</location>
    </subcellularLocation>
</comment>
<dbReference type="Proteomes" id="UP001209755">
    <property type="component" value="Unassembled WGS sequence"/>
</dbReference>
<evidence type="ECO:0000313" key="5">
    <source>
        <dbReference type="EMBL" id="MCW2307566.1"/>
    </source>
</evidence>
<dbReference type="RefSeq" id="WP_264601211.1">
    <property type="nucleotide sequence ID" value="NZ_JAOQNS010000004.1"/>
</dbReference>